<accession>A0ACD4DH22</accession>
<protein>
    <submittedName>
        <fullName evidence="1">TIGR03086 family metal-binding protein</fullName>
    </submittedName>
</protein>
<organism evidence="1 2">
    <name type="scientific">Rhodococcus sacchari</name>
    <dbReference type="NCBI Taxonomy" id="2962047"/>
    <lineage>
        <taxon>Bacteria</taxon>
        <taxon>Bacillati</taxon>
        <taxon>Actinomycetota</taxon>
        <taxon>Actinomycetes</taxon>
        <taxon>Mycobacteriales</taxon>
        <taxon>Nocardiaceae</taxon>
        <taxon>Rhodococcus</taxon>
    </lineage>
</organism>
<name>A0ACD4DH22_9NOCA</name>
<dbReference type="EMBL" id="CP107551">
    <property type="protein sequence ID" value="UYP19380.1"/>
    <property type="molecule type" value="Genomic_DNA"/>
</dbReference>
<evidence type="ECO:0000313" key="2">
    <source>
        <dbReference type="Proteomes" id="UP001156484"/>
    </source>
</evidence>
<evidence type="ECO:0000313" key="1">
    <source>
        <dbReference type="EMBL" id="UYP19380.1"/>
    </source>
</evidence>
<gene>
    <name evidence="1" type="ORF">OED52_02050</name>
</gene>
<keyword evidence="2" id="KW-1185">Reference proteome</keyword>
<sequence>MGSVTAMQQDPRPLVRAALDRARRIVGGVRADQLTAPTPCPGFDVRALAGHLASTLERSAAIGAGRDPLTVPESLTAPDDDWPAVLETAAEHYWQVWDDDALLDRPVTAPWGTFPGRVAMFVQLDELLVHGWDLAVATGQDAEADPALAEAALEVMRIALPESPREGFPFYPPVPPAPDAGPTERLANWVGRASEPWVRRDRT</sequence>
<proteinExistence type="predicted"/>
<reference evidence="1" key="1">
    <citation type="submission" date="2022-10" db="EMBL/GenBank/DDBJ databases">
        <title>Rhodococcus ferula Z13 complete genome.</title>
        <authorList>
            <person name="Long X."/>
            <person name="Zang M."/>
        </authorList>
    </citation>
    <scope>NUCLEOTIDE SEQUENCE</scope>
    <source>
        <strain evidence="1">Z13</strain>
    </source>
</reference>
<dbReference type="Proteomes" id="UP001156484">
    <property type="component" value="Chromosome"/>
</dbReference>